<dbReference type="SUPFAM" id="SSF52266">
    <property type="entry name" value="SGNH hydrolase"/>
    <property type="match status" value="1"/>
</dbReference>
<dbReference type="PANTHER" id="PTHR30383">
    <property type="entry name" value="THIOESTERASE 1/PROTEASE 1/LYSOPHOSPHOLIPASE L1"/>
    <property type="match status" value="1"/>
</dbReference>
<dbReference type="GO" id="GO:0016788">
    <property type="term" value="F:hydrolase activity, acting on ester bonds"/>
    <property type="evidence" value="ECO:0007669"/>
    <property type="project" value="UniProtKB-ARBA"/>
</dbReference>
<dbReference type="Gene3D" id="3.40.50.1110">
    <property type="entry name" value="SGNH hydrolase"/>
    <property type="match status" value="1"/>
</dbReference>
<sequence>MFRPINLLLTALLLFTACSDEETFMTLPGNDPDRTATPDTTVSYLALGDSYTIGTSVSASERWPAQLADQLLSRERIKVEPLEIVARNGWRTDNLANALSAGKPGSDFDLVSLLIGVNDQYQGFSVETYVPQFERLLQWSIGYAGGDTLGVFVVSIPDYAYTPFGGGREEVSRDIDAFNEAASAICSRYGIPFYDITPISRDGLTDPDLVASDGLHPSGQQYNRWVSEVLLAKVAGQIRHRD</sequence>
<evidence type="ECO:0000313" key="3">
    <source>
        <dbReference type="EMBL" id="MBB4077754.1"/>
    </source>
</evidence>
<dbReference type="EMBL" id="JACIFF010000001">
    <property type="protein sequence ID" value="MBB4077754.1"/>
    <property type="molecule type" value="Genomic_DNA"/>
</dbReference>
<dbReference type="InterPro" id="IPR036514">
    <property type="entry name" value="SGNH_hydro_sf"/>
</dbReference>
<organism evidence="3 4">
    <name type="scientific">Neolewinella aquimaris</name>
    <dbReference type="NCBI Taxonomy" id="1835722"/>
    <lineage>
        <taxon>Bacteria</taxon>
        <taxon>Pseudomonadati</taxon>
        <taxon>Bacteroidota</taxon>
        <taxon>Saprospiria</taxon>
        <taxon>Saprospirales</taxon>
        <taxon>Lewinellaceae</taxon>
        <taxon>Neolewinella</taxon>
    </lineage>
</organism>
<dbReference type="CDD" id="cd01832">
    <property type="entry name" value="SGNH_hydrolase_like_1"/>
    <property type="match status" value="1"/>
</dbReference>
<dbReference type="RefSeq" id="WP_221233772.1">
    <property type="nucleotide sequence ID" value="NZ_JACIFF010000001.1"/>
</dbReference>
<evidence type="ECO:0000313" key="4">
    <source>
        <dbReference type="Proteomes" id="UP000576209"/>
    </source>
</evidence>
<dbReference type="Pfam" id="PF13472">
    <property type="entry name" value="Lipase_GDSL_2"/>
    <property type="match status" value="1"/>
</dbReference>
<feature type="signal peptide" evidence="1">
    <location>
        <begin position="1"/>
        <end position="19"/>
    </location>
</feature>
<reference evidence="3 4" key="1">
    <citation type="submission" date="2020-08" db="EMBL/GenBank/DDBJ databases">
        <title>Genomic Encyclopedia of Type Strains, Phase IV (KMG-IV): sequencing the most valuable type-strain genomes for metagenomic binning, comparative biology and taxonomic classification.</title>
        <authorList>
            <person name="Goeker M."/>
        </authorList>
    </citation>
    <scope>NUCLEOTIDE SEQUENCE [LARGE SCALE GENOMIC DNA]</scope>
    <source>
        <strain evidence="3 4">DSM 105137</strain>
    </source>
</reference>
<protein>
    <submittedName>
        <fullName evidence="3">Lysophospholipase L1-like esterase</fullName>
    </submittedName>
</protein>
<feature type="domain" description="SGNH hydrolase-type esterase" evidence="2">
    <location>
        <begin position="46"/>
        <end position="222"/>
    </location>
</feature>
<proteinExistence type="predicted"/>
<dbReference type="AlphaFoldDB" id="A0A840DX13"/>
<dbReference type="Proteomes" id="UP000576209">
    <property type="component" value="Unassembled WGS sequence"/>
</dbReference>
<name>A0A840DX13_9BACT</name>
<evidence type="ECO:0000256" key="1">
    <source>
        <dbReference type="SAM" id="SignalP"/>
    </source>
</evidence>
<gene>
    <name evidence="3" type="ORF">GGR28_000355</name>
</gene>
<keyword evidence="4" id="KW-1185">Reference proteome</keyword>
<accession>A0A840DX13</accession>
<dbReference type="InterPro" id="IPR051532">
    <property type="entry name" value="Ester_Hydrolysis_Enzymes"/>
</dbReference>
<comment type="caution">
    <text evidence="3">The sequence shown here is derived from an EMBL/GenBank/DDBJ whole genome shotgun (WGS) entry which is preliminary data.</text>
</comment>
<feature type="chain" id="PRO_5032657713" evidence="1">
    <location>
        <begin position="20"/>
        <end position="242"/>
    </location>
</feature>
<keyword evidence="1" id="KW-0732">Signal</keyword>
<dbReference type="PROSITE" id="PS51257">
    <property type="entry name" value="PROKAR_LIPOPROTEIN"/>
    <property type="match status" value="1"/>
</dbReference>
<evidence type="ECO:0000259" key="2">
    <source>
        <dbReference type="Pfam" id="PF13472"/>
    </source>
</evidence>
<dbReference type="InterPro" id="IPR013830">
    <property type="entry name" value="SGNH_hydro"/>
</dbReference>